<dbReference type="Pfam" id="PF04982">
    <property type="entry name" value="TM_HPP"/>
    <property type="match status" value="1"/>
</dbReference>
<name>A0A520N5U6_9GAMM</name>
<sequence>MKLDFLSKKYKNILISSLGAFLCMFLIALINSIDSSNIWLIPPFGASLVLVMSVHDSPLAKPRNVFFGHILSASSGVLIFYFFGNSPFSLALGLSLAIMIMQVTSTIHPPAGANPVIAILGAKTFEFVIMPVAIGASFIVIFALIYNKVWKR</sequence>
<comment type="caution">
    <text evidence="3">The sequence shown here is derived from an EMBL/GenBank/DDBJ whole genome shotgun (WGS) entry which is preliminary data.</text>
</comment>
<evidence type="ECO:0000256" key="1">
    <source>
        <dbReference type="SAM" id="Phobius"/>
    </source>
</evidence>
<organism evidence="3 4">
    <name type="scientific">SAR86 cluster bacterium</name>
    <dbReference type="NCBI Taxonomy" id="2030880"/>
    <lineage>
        <taxon>Bacteria</taxon>
        <taxon>Pseudomonadati</taxon>
        <taxon>Pseudomonadota</taxon>
        <taxon>Gammaproteobacteria</taxon>
        <taxon>SAR86 cluster</taxon>
    </lineage>
</organism>
<evidence type="ECO:0000313" key="3">
    <source>
        <dbReference type="EMBL" id="RZO28843.1"/>
    </source>
</evidence>
<keyword evidence="1" id="KW-0472">Membrane</keyword>
<dbReference type="PANTHER" id="PTHR33741:SF5">
    <property type="entry name" value="TRANSMEMBRANE PROTEIN DDB_G0269096-RELATED"/>
    <property type="match status" value="1"/>
</dbReference>
<protein>
    <submittedName>
        <fullName evidence="3">HPP family protein</fullName>
    </submittedName>
</protein>
<keyword evidence="1" id="KW-1133">Transmembrane helix</keyword>
<dbReference type="Proteomes" id="UP000315283">
    <property type="component" value="Unassembled WGS sequence"/>
</dbReference>
<evidence type="ECO:0000313" key="4">
    <source>
        <dbReference type="Proteomes" id="UP000315283"/>
    </source>
</evidence>
<reference evidence="3 4" key="1">
    <citation type="submission" date="2019-02" db="EMBL/GenBank/DDBJ databases">
        <title>Prokaryotic population dynamics and viral predation in marine succession experiment using metagenomics: the confinement effect.</title>
        <authorList>
            <person name="Haro-Moreno J.M."/>
            <person name="Rodriguez-Valera F."/>
            <person name="Lopez-Perez M."/>
        </authorList>
    </citation>
    <scope>NUCLEOTIDE SEQUENCE [LARGE SCALE GENOMIC DNA]</scope>
    <source>
        <strain evidence="3">MED-G164</strain>
    </source>
</reference>
<dbReference type="InterPro" id="IPR007065">
    <property type="entry name" value="HPP"/>
</dbReference>
<feature type="domain" description="HPP transmembrane region" evidence="2">
    <location>
        <begin position="9"/>
        <end position="150"/>
    </location>
</feature>
<dbReference type="EMBL" id="SHBJ01000007">
    <property type="protein sequence ID" value="RZO28843.1"/>
    <property type="molecule type" value="Genomic_DNA"/>
</dbReference>
<feature type="transmembrane region" description="Helical" evidence="1">
    <location>
        <begin position="12"/>
        <end position="30"/>
    </location>
</feature>
<dbReference type="InterPro" id="IPR058581">
    <property type="entry name" value="TM_HPP"/>
</dbReference>
<feature type="transmembrane region" description="Helical" evidence="1">
    <location>
        <begin position="127"/>
        <end position="146"/>
    </location>
</feature>
<dbReference type="PANTHER" id="PTHR33741">
    <property type="entry name" value="TRANSMEMBRANE PROTEIN DDB_G0269096-RELATED"/>
    <property type="match status" value="1"/>
</dbReference>
<gene>
    <name evidence="3" type="ORF">EVA97_01675</name>
</gene>
<evidence type="ECO:0000259" key="2">
    <source>
        <dbReference type="Pfam" id="PF04982"/>
    </source>
</evidence>
<feature type="transmembrane region" description="Helical" evidence="1">
    <location>
        <begin position="90"/>
        <end position="107"/>
    </location>
</feature>
<accession>A0A520N5U6</accession>
<keyword evidence="1" id="KW-0812">Transmembrane</keyword>
<feature type="transmembrane region" description="Helical" evidence="1">
    <location>
        <begin position="66"/>
        <end position="84"/>
    </location>
</feature>
<dbReference type="AlphaFoldDB" id="A0A520N5U6"/>
<proteinExistence type="predicted"/>